<dbReference type="EC" id="2.7.7.65" evidence="1"/>
<comment type="caution">
    <text evidence="5">The sequence shown here is derived from an EMBL/GenBank/DDBJ whole genome shotgun (WGS) entry which is preliminary data.</text>
</comment>
<dbReference type="AlphaFoldDB" id="A0AAW3ZUJ8"/>
<dbReference type="PANTHER" id="PTHR45138:SF9">
    <property type="entry name" value="DIGUANYLATE CYCLASE DGCM-RELATED"/>
    <property type="match status" value="1"/>
</dbReference>
<dbReference type="InterPro" id="IPR029787">
    <property type="entry name" value="Nucleotide_cyclase"/>
</dbReference>
<evidence type="ECO:0000313" key="5">
    <source>
        <dbReference type="EMBL" id="MBE3608229.1"/>
    </source>
</evidence>
<feature type="domain" description="GGDEF" evidence="4">
    <location>
        <begin position="220"/>
        <end position="354"/>
    </location>
</feature>
<protein>
    <recommendedName>
        <fullName evidence="1">diguanylate cyclase</fullName>
        <ecNumber evidence="1">2.7.7.65</ecNumber>
    </recommendedName>
</protein>
<feature type="transmembrane region" description="Helical" evidence="3">
    <location>
        <begin position="44"/>
        <end position="63"/>
    </location>
</feature>
<dbReference type="GO" id="GO:0052621">
    <property type="term" value="F:diguanylate cyclase activity"/>
    <property type="evidence" value="ECO:0007669"/>
    <property type="project" value="UniProtKB-EC"/>
</dbReference>
<evidence type="ECO:0000313" key="6">
    <source>
        <dbReference type="Proteomes" id="UP000650616"/>
    </source>
</evidence>
<keyword evidence="3" id="KW-0812">Transmembrane</keyword>
<dbReference type="SMART" id="SM00267">
    <property type="entry name" value="GGDEF"/>
    <property type="match status" value="1"/>
</dbReference>
<reference evidence="5 6" key="1">
    <citation type="submission" date="2015-08" db="EMBL/GenBank/DDBJ databases">
        <title>Comparative genomics of the Campylobacter concisus group.</title>
        <authorList>
            <person name="Yee E."/>
            <person name="Chapman M.H."/>
            <person name="Huynh S."/>
            <person name="Bono J.L."/>
            <person name="On S.L."/>
            <person name="St Leger J."/>
            <person name="Foster G."/>
            <person name="Parker C.T."/>
            <person name="Miller W.G."/>
        </authorList>
    </citation>
    <scope>NUCLEOTIDE SEQUENCE [LARGE SCALE GENOMIC DNA]</scope>
    <source>
        <strain evidence="5 6">RM9337</strain>
    </source>
</reference>
<proteinExistence type="predicted"/>
<dbReference type="PROSITE" id="PS50887">
    <property type="entry name" value="GGDEF"/>
    <property type="match status" value="1"/>
</dbReference>
<name>A0AAW3ZUJ8_9BACT</name>
<dbReference type="InterPro" id="IPR000160">
    <property type="entry name" value="GGDEF_dom"/>
</dbReference>
<dbReference type="SUPFAM" id="SSF55073">
    <property type="entry name" value="Nucleotide cyclase"/>
    <property type="match status" value="1"/>
</dbReference>
<keyword evidence="3" id="KW-0472">Membrane</keyword>
<dbReference type="RefSeq" id="WP_170016382.1">
    <property type="nucleotide sequence ID" value="NZ_CP012545.1"/>
</dbReference>
<evidence type="ECO:0000256" key="1">
    <source>
        <dbReference type="ARBA" id="ARBA00012528"/>
    </source>
</evidence>
<dbReference type="InterPro" id="IPR050469">
    <property type="entry name" value="Diguanylate_Cyclase"/>
</dbReference>
<evidence type="ECO:0000259" key="4">
    <source>
        <dbReference type="PROSITE" id="PS50887"/>
    </source>
</evidence>
<organism evidence="5 6">
    <name type="scientific">Campylobacter californiensis</name>
    <dbReference type="NCBI Taxonomy" id="1032243"/>
    <lineage>
        <taxon>Bacteria</taxon>
        <taxon>Pseudomonadati</taxon>
        <taxon>Campylobacterota</taxon>
        <taxon>Epsilonproteobacteria</taxon>
        <taxon>Campylobacterales</taxon>
        <taxon>Campylobacteraceae</taxon>
        <taxon>Campylobacter</taxon>
    </lineage>
</organism>
<keyword evidence="6" id="KW-1185">Reference proteome</keyword>
<dbReference type="Pfam" id="PF00990">
    <property type="entry name" value="GGDEF"/>
    <property type="match status" value="1"/>
</dbReference>
<dbReference type="InterPro" id="IPR043128">
    <property type="entry name" value="Rev_trsase/Diguanyl_cyclase"/>
</dbReference>
<dbReference type="PANTHER" id="PTHR45138">
    <property type="entry name" value="REGULATORY COMPONENTS OF SENSORY TRANSDUCTION SYSTEM"/>
    <property type="match status" value="1"/>
</dbReference>
<feature type="transmembrane region" description="Helical" evidence="3">
    <location>
        <begin position="122"/>
        <end position="139"/>
    </location>
</feature>
<feature type="transmembrane region" description="Helical" evidence="3">
    <location>
        <begin position="151"/>
        <end position="171"/>
    </location>
</feature>
<dbReference type="EMBL" id="LIWG01000006">
    <property type="protein sequence ID" value="MBE3608229.1"/>
    <property type="molecule type" value="Genomic_DNA"/>
</dbReference>
<evidence type="ECO:0000256" key="3">
    <source>
        <dbReference type="SAM" id="Phobius"/>
    </source>
</evidence>
<dbReference type="CDD" id="cd01949">
    <property type="entry name" value="GGDEF"/>
    <property type="match status" value="1"/>
</dbReference>
<feature type="transmembrane region" description="Helical" evidence="3">
    <location>
        <begin position="70"/>
        <end position="91"/>
    </location>
</feature>
<accession>A0AAW3ZUJ8</accession>
<feature type="transmembrane region" description="Helical" evidence="3">
    <location>
        <begin position="16"/>
        <end position="38"/>
    </location>
</feature>
<keyword evidence="3" id="KW-1133">Transmembrane helix</keyword>
<dbReference type="Gene3D" id="3.30.70.270">
    <property type="match status" value="1"/>
</dbReference>
<dbReference type="Proteomes" id="UP000650616">
    <property type="component" value="Unassembled WGS sequence"/>
</dbReference>
<sequence length="365" mass="41513">MSIFVKNIKRNINPELFLQIVLTLSLITHIVYFVLFLIAKEESLAVVNIFSIISYIFSIKILIDNKTNAKLSFFIFQIETFVYVFICTMVLGWGYGFGLLFLTSTFTMLLPAFAYRKVNHTIITIQTIAAIICLLFLAGEPNRPYDAWRDIFMVINLSVMTFFAIAIAYLLEVSNKLIYASVLKQKDKIRMIVNHDPLTGLLNRTSMNSVMDKKSLFENINFSIVMCDIDNFKIINDTYGHSAGDALLVDFAGILHKTFKENDYVARWGGEEFLIITYNATSGEALKSMQQVKELISQSTTTYQNTAIKATMTFGMVSHDGKEPFNIKDMIRQADALLYQGKKRGKDIIVNEKYNHALWGGAEHP</sequence>
<gene>
    <name evidence="5" type="ORF">CCAL9337_05775</name>
</gene>
<dbReference type="NCBIfam" id="TIGR00254">
    <property type="entry name" value="GGDEF"/>
    <property type="match status" value="1"/>
</dbReference>
<comment type="catalytic activity">
    <reaction evidence="2">
        <text>2 GTP = 3',3'-c-di-GMP + 2 diphosphate</text>
        <dbReference type="Rhea" id="RHEA:24898"/>
        <dbReference type="ChEBI" id="CHEBI:33019"/>
        <dbReference type="ChEBI" id="CHEBI:37565"/>
        <dbReference type="ChEBI" id="CHEBI:58805"/>
        <dbReference type="EC" id="2.7.7.65"/>
    </reaction>
</comment>
<evidence type="ECO:0000256" key="2">
    <source>
        <dbReference type="ARBA" id="ARBA00034247"/>
    </source>
</evidence>